<keyword evidence="4" id="KW-1185">Reference proteome</keyword>
<proteinExistence type="predicted"/>
<evidence type="ECO:0000256" key="1">
    <source>
        <dbReference type="SAM" id="Coils"/>
    </source>
</evidence>
<feature type="transmembrane region" description="Helical" evidence="2">
    <location>
        <begin position="72"/>
        <end position="94"/>
    </location>
</feature>
<dbReference type="KEGG" id="halx:M0R89_03210"/>
<dbReference type="GeneID" id="72184175"/>
<evidence type="ECO:0000313" key="3">
    <source>
        <dbReference type="EMBL" id="UPV76277.1"/>
    </source>
</evidence>
<accession>A0A8U0HZC6</accession>
<keyword evidence="2" id="KW-0812">Transmembrane</keyword>
<dbReference type="Pfam" id="PF25927">
    <property type="entry name" value="DUF7972"/>
    <property type="match status" value="1"/>
</dbReference>
<organism evidence="3 4">
    <name type="scientific">Halorussus limi</name>
    <dbReference type="NCBI Taxonomy" id="2938695"/>
    <lineage>
        <taxon>Archaea</taxon>
        <taxon>Methanobacteriati</taxon>
        <taxon>Methanobacteriota</taxon>
        <taxon>Stenosarchaea group</taxon>
        <taxon>Halobacteria</taxon>
        <taxon>Halobacteriales</taxon>
        <taxon>Haladaptataceae</taxon>
        <taxon>Halorussus</taxon>
    </lineage>
</organism>
<feature type="coiled-coil region" evidence="1">
    <location>
        <begin position="162"/>
        <end position="189"/>
    </location>
</feature>
<sequence length="346" mass="37899">MGDGGDSQPRDTMRERADESSWKLWVLMEANRWAVTGALLVGVFAALVVVGVLDPSPLQRSVAQSDPTETLFQAFVTAIITGVTLVVTLNQLVLSQELGPVGDQRDRMEGAMAFREDVEQTLDSPVSPPEPSAFLQALIDETCSRANDLADAVSDSDDPEFRAAVENYVDALEENANEVSDELDEAEFGSYDLLSAVLDFNYSWKIFVARRLHNEHGDALTDDAAAAFDDLEEVLGFFGPAREHFKTLYFQWELVDLSRAMLYSAVPALVVAASMIVYYDAKALPGATLGISNDILITSFAATVAVVPFMLLLSFILRIATVAKRTLSIGPFVLRNVDRSDELDFE</sequence>
<protein>
    <submittedName>
        <fullName evidence="3">Uncharacterized protein</fullName>
    </submittedName>
</protein>
<dbReference type="InterPro" id="IPR058278">
    <property type="entry name" value="DUF7972"/>
</dbReference>
<dbReference type="AlphaFoldDB" id="A0A8U0HZC6"/>
<reference evidence="3 4" key="1">
    <citation type="submission" date="2022-04" db="EMBL/GenBank/DDBJ databases">
        <title>Diverse halophilic archaea isolated from saline environments.</title>
        <authorList>
            <person name="Cui H.-L."/>
        </authorList>
    </citation>
    <scope>NUCLEOTIDE SEQUENCE [LARGE SCALE GENOMIC DNA]</scope>
    <source>
        <strain evidence="3 4">XZYJT49</strain>
    </source>
</reference>
<gene>
    <name evidence="3" type="ORF">M0R89_03210</name>
</gene>
<keyword evidence="2" id="KW-1133">Transmembrane helix</keyword>
<feature type="transmembrane region" description="Helical" evidence="2">
    <location>
        <begin position="295"/>
        <end position="317"/>
    </location>
</feature>
<evidence type="ECO:0000256" key="2">
    <source>
        <dbReference type="SAM" id="Phobius"/>
    </source>
</evidence>
<name>A0A8U0HZC6_9EURY</name>
<feature type="transmembrane region" description="Helical" evidence="2">
    <location>
        <begin position="260"/>
        <end position="279"/>
    </location>
</feature>
<dbReference type="RefSeq" id="WP_248652310.1">
    <property type="nucleotide sequence ID" value="NZ_CP096659.1"/>
</dbReference>
<feature type="transmembrane region" description="Helical" evidence="2">
    <location>
        <begin position="33"/>
        <end position="52"/>
    </location>
</feature>
<dbReference type="Proteomes" id="UP000830729">
    <property type="component" value="Chromosome"/>
</dbReference>
<dbReference type="EMBL" id="CP096659">
    <property type="protein sequence ID" value="UPV76277.1"/>
    <property type="molecule type" value="Genomic_DNA"/>
</dbReference>
<keyword evidence="2" id="KW-0472">Membrane</keyword>
<keyword evidence="1" id="KW-0175">Coiled coil</keyword>
<evidence type="ECO:0000313" key="4">
    <source>
        <dbReference type="Proteomes" id="UP000830729"/>
    </source>
</evidence>